<dbReference type="RefSeq" id="WP_015201541.1">
    <property type="nucleotide sequence ID" value="NC_019753.1"/>
</dbReference>
<dbReference type="Proteomes" id="UP000010472">
    <property type="component" value="Chromosome"/>
</dbReference>
<dbReference type="HOGENOM" id="CLU_1136566_0_0_3"/>
<dbReference type="OrthoDB" id="511072at2"/>
<dbReference type="KEGG" id="cep:Cri9333_0429"/>
<dbReference type="eggNOG" id="ENOG5032S0C">
    <property type="taxonomic scope" value="Bacteria"/>
</dbReference>
<keyword evidence="2" id="KW-1185">Reference proteome</keyword>
<name>K9VW56_9CYAN</name>
<organism evidence="1 2">
    <name type="scientific">Crinalium epipsammum PCC 9333</name>
    <dbReference type="NCBI Taxonomy" id="1173022"/>
    <lineage>
        <taxon>Bacteria</taxon>
        <taxon>Bacillati</taxon>
        <taxon>Cyanobacteriota</taxon>
        <taxon>Cyanophyceae</taxon>
        <taxon>Gomontiellales</taxon>
        <taxon>Gomontiellaceae</taxon>
        <taxon>Crinalium</taxon>
    </lineage>
</organism>
<sequence>MMDDQIYSDLAALDSELLPPVFTPTLSNTKEVSKGELRRKFRAKLADFKAEFEHPKSPPAEWFAIGRWFRLGIGLFLLLSVLLSSCSAAGTVSWQKAENAVSAQVLQEVVKQNTDLNQVPAPQTIVPSMLAWTANGRGAKLVLFDFNNSGLCGAVGCLYTGYLIKKEQAPTQVFSSYLRPNLPPGKALFVAGTTSDNDLGLPCLEVTQPEKTLLRQSSYCYNGSYYQLARSTLLETKINSKNKV</sequence>
<accession>K9VW56</accession>
<reference evidence="1 2" key="1">
    <citation type="submission" date="2012-06" db="EMBL/GenBank/DDBJ databases">
        <title>Finished chromosome of genome of Crinalium epipsammum PCC 9333.</title>
        <authorList>
            <consortium name="US DOE Joint Genome Institute"/>
            <person name="Gugger M."/>
            <person name="Coursin T."/>
            <person name="Rippka R."/>
            <person name="Tandeau De Marsac N."/>
            <person name="Huntemann M."/>
            <person name="Wei C.-L."/>
            <person name="Han J."/>
            <person name="Detter J.C."/>
            <person name="Han C."/>
            <person name="Tapia R."/>
            <person name="Davenport K."/>
            <person name="Daligault H."/>
            <person name="Erkkila T."/>
            <person name="Gu W."/>
            <person name="Munk A.C.C."/>
            <person name="Teshima H."/>
            <person name="Xu Y."/>
            <person name="Chain P."/>
            <person name="Chen A."/>
            <person name="Krypides N."/>
            <person name="Mavromatis K."/>
            <person name="Markowitz V."/>
            <person name="Szeto E."/>
            <person name="Ivanova N."/>
            <person name="Mikhailova N."/>
            <person name="Ovchinnikova G."/>
            <person name="Pagani I."/>
            <person name="Pati A."/>
            <person name="Goodwin L."/>
            <person name="Peters L."/>
            <person name="Pitluck S."/>
            <person name="Woyke T."/>
            <person name="Kerfeld C."/>
        </authorList>
    </citation>
    <scope>NUCLEOTIDE SEQUENCE [LARGE SCALE GENOMIC DNA]</scope>
    <source>
        <strain evidence="1 2">PCC 9333</strain>
    </source>
</reference>
<dbReference type="AlphaFoldDB" id="K9VW56"/>
<gene>
    <name evidence="1" type="ORF">Cri9333_0429</name>
</gene>
<dbReference type="EMBL" id="CP003620">
    <property type="protein sequence ID" value="AFZ11400.1"/>
    <property type="molecule type" value="Genomic_DNA"/>
</dbReference>
<evidence type="ECO:0000313" key="2">
    <source>
        <dbReference type="Proteomes" id="UP000010472"/>
    </source>
</evidence>
<proteinExistence type="predicted"/>
<protein>
    <submittedName>
        <fullName evidence="1">Uncharacterized protein</fullName>
    </submittedName>
</protein>
<evidence type="ECO:0000313" key="1">
    <source>
        <dbReference type="EMBL" id="AFZ11400.1"/>
    </source>
</evidence>